<reference evidence="1" key="1">
    <citation type="submission" date="2021-01" db="EMBL/GenBank/DDBJ databases">
        <title>Phytophthora aleatoria, a newly-described species from Pinus radiata is distinct from Phytophthora cactorum isolates based on comparative genomics.</title>
        <authorList>
            <person name="Mcdougal R."/>
            <person name="Panda P."/>
            <person name="Williams N."/>
            <person name="Studholme D.J."/>
        </authorList>
    </citation>
    <scope>NUCLEOTIDE SEQUENCE</scope>
    <source>
        <strain evidence="1">NZFS 4037</strain>
    </source>
</reference>
<dbReference type="EMBL" id="JAENGY010000676">
    <property type="protein sequence ID" value="KAG6958327.1"/>
    <property type="molecule type" value="Genomic_DNA"/>
</dbReference>
<sequence>MKRTVDQSDEGSVDAQPEMIVPVVSPTREALYGSTGQISAVSVGAGEGTVLDAAVGLSRGVM</sequence>
<keyword evidence="2" id="KW-1185">Reference proteome</keyword>
<accession>A0A8J5IPX9</accession>
<protein>
    <submittedName>
        <fullName evidence="1">Uncharacterized protein</fullName>
    </submittedName>
</protein>
<dbReference type="Proteomes" id="UP000709295">
    <property type="component" value="Unassembled WGS sequence"/>
</dbReference>
<proteinExistence type="predicted"/>
<gene>
    <name evidence="1" type="ORF">JG688_00010565</name>
</gene>
<comment type="caution">
    <text evidence="1">The sequence shown here is derived from an EMBL/GenBank/DDBJ whole genome shotgun (WGS) entry which is preliminary data.</text>
</comment>
<name>A0A8J5IPX9_9STRA</name>
<evidence type="ECO:0000313" key="2">
    <source>
        <dbReference type="Proteomes" id="UP000709295"/>
    </source>
</evidence>
<organism evidence="1 2">
    <name type="scientific">Phytophthora aleatoria</name>
    <dbReference type="NCBI Taxonomy" id="2496075"/>
    <lineage>
        <taxon>Eukaryota</taxon>
        <taxon>Sar</taxon>
        <taxon>Stramenopiles</taxon>
        <taxon>Oomycota</taxon>
        <taxon>Peronosporomycetes</taxon>
        <taxon>Peronosporales</taxon>
        <taxon>Peronosporaceae</taxon>
        <taxon>Phytophthora</taxon>
    </lineage>
</organism>
<dbReference type="AlphaFoldDB" id="A0A8J5IPX9"/>
<evidence type="ECO:0000313" key="1">
    <source>
        <dbReference type="EMBL" id="KAG6958327.1"/>
    </source>
</evidence>